<dbReference type="SUPFAM" id="SSF52540">
    <property type="entry name" value="P-loop containing nucleoside triphosphate hydrolases"/>
    <property type="match status" value="1"/>
</dbReference>
<protein>
    <submittedName>
        <fullName evidence="1">Cellulose biosynthesis protein</fullName>
    </submittedName>
</protein>
<dbReference type="PANTHER" id="PTHR13696:SF99">
    <property type="entry name" value="COBYRINIC ACID AC-DIAMIDE SYNTHASE"/>
    <property type="match status" value="1"/>
</dbReference>
<dbReference type="HOGENOM" id="CLU_037612_7_0_6"/>
<dbReference type="InterPro" id="IPR050678">
    <property type="entry name" value="DNA_Partitioning_ATPase"/>
</dbReference>
<dbReference type="AlphaFoldDB" id="A0A075K0F1"/>
<accession>A0A075K0F1</accession>
<dbReference type="KEGG" id="dja:HY57_11255"/>
<dbReference type="STRING" id="1217721.HY57_11255"/>
<dbReference type="OrthoDB" id="5288747at2"/>
<evidence type="ECO:0000313" key="2">
    <source>
        <dbReference type="Proteomes" id="UP000027987"/>
    </source>
</evidence>
<dbReference type="NCBIfam" id="TIGR03371">
    <property type="entry name" value="cellulose_yhjQ"/>
    <property type="match status" value="1"/>
</dbReference>
<evidence type="ECO:0000313" key="1">
    <source>
        <dbReference type="EMBL" id="AIF47801.1"/>
    </source>
</evidence>
<reference evidence="1 2" key="1">
    <citation type="submission" date="2014-07" db="EMBL/GenBank/DDBJ databases">
        <title>Complete Genome Sequence of Dyella japonica Strain A8 Isolated from Malaysian Tropical Soil.</title>
        <authorList>
            <person name="Hui R.K.H."/>
            <person name="Chen J.-W."/>
            <person name="Chan K.-G."/>
            <person name="Leung F.C.C."/>
        </authorList>
    </citation>
    <scope>NUCLEOTIDE SEQUENCE [LARGE SCALE GENOMIC DNA]</scope>
    <source>
        <strain evidence="1 2">A8</strain>
    </source>
</reference>
<dbReference type="Proteomes" id="UP000027987">
    <property type="component" value="Chromosome"/>
</dbReference>
<dbReference type="InterPro" id="IPR017746">
    <property type="entry name" value="Cellulose_synthase_operon_BcsQ"/>
</dbReference>
<keyword evidence="2" id="KW-1185">Reference proteome</keyword>
<proteinExistence type="predicted"/>
<dbReference type="EMBL" id="CP008884">
    <property type="protein sequence ID" value="AIF47801.1"/>
    <property type="molecule type" value="Genomic_DNA"/>
</dbReference>
<dbReference type="InterPro" id="IPR027417">
    <property type="entry name" value="P-loop_NTPase"/>
</dbReference>
<dbReference type="Pfam" id="PF06564">
    <property type="entry name" value="CBP_BcsQ"/>
    <property type="match status" value="1"/>
</dbReference>
<sequence length="268" mass="28251">MKTIAIVSSVGGAGRTMLTASLAGLLMARKHPALAVECDPRNVLTFYCGWRTPARQGLVSHILGPADDWSDAALQTDDGVLWLPWGGARDDGRGPEGETSVAVAAALYRQPAWLRDLLTRIDLPGHGVALVDTPAWPSVHATQAMAAADLVLVVLPPTPLACATLPRLRSELKALGKQAVYVANAVSPASRLHTDILALLRDTLGAELSAYRVHADAGIPESLARNESFVQSSPHSQAAHDMQGLATWLSNWIRTASPSLASARGGNA</sequence>
<dbReference type="Gene3D" id="3.40.50.300">
    <property type="entry name" value="P-loop containing nucleotide triphosphate hydrolases"/>
    <property type="match status" value="1"/>
</dbReference>
<dbReference type="RefSeq" id="WP_019466930.1">
    <property type="nucleotide sequence ID" value="NZ_ALOY01000180.1"/>
</dbReference>
<name>A0A075K0F1_9GAMM</name>
<gene>
    <name evidence="1" type="ORF">HY57_11255</name>
</gene>
<organism evidence="1 2">
    <name type="scientific">Dyella japonica A8</name>
    <dbReference type="NCBI Taxonomy" id="1217721"/>
    <lineage>
        <taxon>Bacteria</taxon>
        <taxon>Pseudomonadati</taxon>
        <taxon>Pseudomonadota</taxon>
        <taxon>Gammaproteobacteria</taxon>
        <taxon>Lysobacterales</taxon>
        <taxon>Rhodanobacteraceae</taxon>
        <taxon>Dyella</taxon>
    </lineage>
</organism>
<dbReference type="PANTHER" id="PTHR13696">
    <property type="entry name" value="P-LOOP CONTAINING NUCLEOSIDE TRIPHOSPHATE HYDROLASE"/>
    <property type="match status" value="1"/>
</dbReference>
<dbReference type="PATRIC" id="fig|1217721.7.peg.2327"/>